<dbReference type="OrthoDB" id="5493262at2"/>
<feature type="region of interest" description="Disordered" evidence="1">
    <location>
        <begin position="268"/>
        <end position="287"/>
    </location>
</feature>
<evidence type="ECO:0000313" key="3">
    <source>
        <dbReference type="Proteomes" id="UP000305233"/>
    </source>
</evidence>
<dbReference type="AlphaFoldDB" id="A0A4S5EAD5"/>
<accession>A0A4S5EAD5</accession>
<proteinExistence type="predicted"/>
<dbReference type="Proteomes" id="UP000305233">
    <property type="component" value="Unassembled WGS sequence"/>
</dbReference>
<keyword evidence="3" id="KW-1185">Reference proteome</keyword>
<dbReference type="EMBL" id="SSWH01000001">
    <property type="protein sequence ID" value="THJ68572.1"/>
    <property type="molecule type" value="Genomic_DNA"/>
</dbReference>
<organism evidence="2 3">
    <name type="scientific">Arthrobacter echini</name>
    <dbReference type="NCBI Taxonomy" id="1529066"/>
    <lineage>
        <taxon>Bacteria</taxon>
        <taxon>Bacillati</taxon>
        <taxon>Actinomycetota</taxon>
        <taxon>Actinomycetes</taxon>
        <taxon>Micrococcales</taxon>
        <taxon>Micrococcaceae</taxon>
        <taxon>Arthrobacter</taxon>
    </lineage>
</organism>
<sequence length="287" mass="31029">MSHRSKTKSTDTGVAEELWQQFRAARTASLREPHGWLTLTSLQWLDETCAAMEIVPGLWSATGDRACLTASTDDGLTELRTGRRVAGTVTAVLDDEESLFWVSHGGKDGDRIVVELARRAGRYAIRTRDAESPTLTGFTGVPVFGYRPDLVLEGRFEPYPAPLVEPIRTAHPAVQARHTGVGDVVFALPSLPEGPREVRLRAARDDTGSLSITFHDATNGSTTALWRRLTTPPPAPDGAVVLDFNRAINYPSAFTPFGTCPMPVSSNTVDAPIEAGERQPTGIGPAR</sequence>
<evidence type="ECO:0000256" key="1">
    <source>
        <dbReference type="SAM" id="MobiDB-lite"/>
    </source>
</evidence>
<protein>
    <submittedName>
        <fullName evidence="2">DUF1684 domain-containing protein</fullName>
    </submittedName>
</protein>
<reference evidence="2 3" key="1">
    <citation type="submission" date="2019-04" db="EMBL/GenBank/DDBJ databases">
        <authorList>
            <person name="Liu Q."/>
            <person name="Xin Y.-H."/>
        </authorList>
    </citation>
    <scope>NUCLEOTIDE SEQUENCE [LARGE SCALE GENOMIC DNA]</scope>
    <source>
        <strain evidence="2 3">AM23</strain>
    </source>
</reference>
<comment type="caution">
    <text evidence="2">The sequence shown here is derived from an EMBL/GenBank/DDBJ whole genome shotgun (WGS) entry which is preliminary data.</text>
</comment>
<dbReference type="PANTHER" id="PTHR41913">
    <property type="entry name" value="DUF1684 DOMAIN-CONTAINING PROTEIN"/>
    <property type="match status" value="1"/>
</dbReference>
<gene>
    <name evidence="2" type="ORF">E8P82_01280</name>
</gene>
<dbReference type="InterPro" id="IPR012467">
    <property type="entry name" value="DUF1684"/>
</dbReference>
<dbReference type="Pfam" id="PF07920">
    <property type="entry name" value="DUF1684"/>
    <property type="match status" value="1"/>
</dbReference>
<dbReference type="RefSeq" id="WP_136452674.1">
    <property type="nucleotide sequence ID" value="NZ_SSWH01000001.1"/>
</dbReference>
<dbReference type="PANTHER" id="PTHR41913:SF1">
    <property type="entry name" value="DUF1684 DOMAIN-CONTAINING PROTEIN"/>
    <property type="match status" value="1"/>
</dbReference>
<name>A0A4S5EAD5_9MICC</name>
<evidence type="ECO:0000313" key="2">
    <source>
        <dbReference type="EMBL" id="THJ68572.1"/>
    </source>
</evidence>